<sequence>RSLRLPIFPASNTSTLRTDWQQPSSRTGISSFVRGGTGGALPEPYKMTFSRLLVGCGGTGASQHESAPEKSAGIV</sequence>
<protein>
    <submittedName>
        <fullName evidence="1">Uncharacterized protein</fullName>
    </submittedName>
</protein>
<evidence type="ECO:0000313" key="1">
    <source>
        <dbReference type="EMBL" id="MCI4385279.1"/>
    </source>
</evidence>
<dbReference type="EMBL" id="CM040466">
    <property type="protein sequence ID" value="MCI4385279.1"/>
    <property type="molecule type" value="Genomic_DNA"/>
</dbReference>
<name>A0ACC5X2J8_PANGG</name>
<organism evidence="1 2">
    <name type="scientific">Pangasianodon gigas</name>
    <name type="common">Mekong giant catfish</name>
    <name type="synonym">Pangasius gigas</name>
    <dbReference type="NCBI Taxonomy" id="30993"/>
    <lineage>
        <taxon>Eukaryota</taxon>
        <taxon>Metazoa</taxon>
        <taxon>Chordata</taxon>
        <taxon>Craniata</taxon>
        <taxon>Vertebrata</taxon>
        <taxon>Euteleostomi</taxon>
        <taxon>Actinopterygii</taxon>
        <taxon>Neopterygii</taxon>
        <taxon>Teleostei</taxon>
        <taxon>Ostariophysi</taxon>
        <taxon>Siluriformes</taxon>
        <taxon>Pangasiidae</taxon>
        <taxon>Pangasianodon</taxon>
    </lineage>
</organism>
<comment type="caution">
    <text evidence="1">The sequence shown here is derived from an EMBL/GenBank/DDBJ whole genome shotgun (WGS) entry which is preliminary data.</text>
</comment>
<gene>
    <name evidence="1" type="ORF">PGIGA_G00048600</name>
</gene>
<feature type="non-terminal residue" evidence="1">
    <location>
        <position position="1"/>
    </location>
</feature>
<dbReference type="Proteomes" id="UP000829447">
    <property type="component" value="Linkage Group LG13"/>
</dbReference>
<keyword evidence="2" id="KW-1185">Reference proteome</keyword>
<proteinExistence type="predicted"/>
<accession>A0ACC5X2J8</accession>
<reference evidence="1 2" key="1">
    <citation type="journal article" date="2022" name="bioRxiv">
        <title>An ancient truncated duplication of the anti-Mullerian hormone receptor type 2 gene is a potential conserved master sex determinant in the Pangasiidae catfish family.</title>
        <authorList>
            <person name="Wen M."/>
            <person name="Pan Q."/>
            <person name="Jouanno E."/>
            <person name="Montfort J."/>
            <person name="Zahm M."/>
            <person name="Cabau C."/>
            <person name="Klopp C."/>
            <person name="Iampietro C."/>
            <person name="Roques C."/>
            <person name="Bouchez O."/>
            <person name="Castinel A."/>
            <person name="Donnadieu C."/>
            <person name="Parrinello H."/>
            <person name="Poncet C."/>
            <person name="Belmonte E."/>
            <person name="Gautier V."/>
            <person name="Avarre J.-C."/>
            <person name="Dugue R."/>
            <person name="Gustiano R."/>
            <person name="Ha T.T.T."/>
            <person name="Campet M."/>
            <person name="Sriphairoj K."/>
            <person name="Ribolli J."/>
            <person name="de Almeida F.L."/>
            <person name="Desvignes T."/>
            <person name="Postlethwait J.H."/>
            <person name="Bucao C.F."/>
            <person name="Robinson-Rechavi M."/>
            <person name="Bobe J."/>
            <person name="Herpin A."/>
            <person name="Guiguen Y."/>
        </authorList>
    </citation>
    <scope>NUCLEOTIDE SEQUENCE [LARGE SCALE GENOMIC DNA]</scope>
    <source>
        <strain evidence="1">YG-Dec2019</strain>
    </source>
</reference>
<evidence type="ECO:0000313" key="2">
    <source>
        <dbReference type="Proteomes" id="UP000829447"/>
    </source>
</evidence>